<evidence type="ECO:0000313" key="2">
    <source>
        <dbReference type="Proteomes" id="UP000014680"/>
    </source>
</evidence>
<dbReference type="PANTHER" id="PTHR35609:SF1">
    <property type="entry name" value="MACRO DOMAIN-CONTAINING PROTEIN"/>
    <property type="match status" value="1"/>
</dbReference>
<proteinExistence type="predicted"/>
<reference evidence="1 2" key="1">
    <citation type="submission" date="2012-10" db="EMBL/GenBank/DDBJ databases">
        <authorList>
            <person name="Zafar N."/>
            <person name="Inman J."/>
            <person name="Hall N."/>
            <person name="Lorenzi H."/>
            <person name="Caler E."/>
        </authorList>
    </citation>
    <scope>NUCLEOTIDE SEQUENCE [LARGE SCALE GENOMIC DNA]</scope>
    <source>
        <strain evidence="1 2">IP1</strain>
    </source>
</reference>
<dbReference type="AlphaFoldDB" id="L7FLR2"/>
<dbReference type="SUPFAM" id="SSF52949">
    <property type="entry name" value="Macro domain-like"/>
    <property type="match status" value="1"/>
</dbReference>
<evidence type="ECO:0000313" key="1">
    <source>
        <dbReference type="EMBL" id="ELP89308.1"/>
    </source>
</evidence>
<dbReference type="OrthoDB" id="27350at2759"/>
<gene>
    <name evidence="1" type="ORF">EIN_477720</name>
</gene>
<dbReference type="RefSeq" id="XP_004256079.1">
    <property type="nucleotide sequence ID" value="XM_004256031.1"/>
</dbReference>
<dbReference type="KEGG" id="eiv:EIN_477720"/>
<sequence length="372" mass="41395">MSKDSTTISSTEWFKYITGVSEQEFIDSKSIQVHTNSSKYTTPELIITNSKTHEDYSCGSFELLSLKELRKYSTSSDVPSTFEIYIRQTPSSLDRVEVSSMQLTPEFKNSVFLVASNFNAVESVSESISPESPNFATNYVYDRTQGPIASLGAPAAAICRVHFPFYDHKIDSSRWGQTDGHQVEILGNMKSKIPVVNGYPLLAKEKKITESDAENYVAAIHSNVTAMMKIGSGKIEVVEHQKRQKIDQVFAAAINIGQGKSGYANFDIAEKEMSMVEVPLKCGYEAAYLTAMKNKRENVVLTMLGCGVFGNDTEMVCETIIATHLKYGVKMNGSIRRVVVPLFPIGGGETLQIFENLLKKNKINYQVKVFFE</sequence>
<dbReference type="InterPro" id="IPR043472">
    <property type="entry name" value="Macro_dom-like"/>
</dbReference>
<dbReference type="Gene3D" id="3.40.220.10">
    <property type="entry name" value="Leucine Aminopeptidase, subunit E, domain 1"/>
    <property type="match status" value="1"/>
</dbReference>
<dbReference type="OMA" id="EMVCETI"/>
<dbReference type="GeneID" id="14888288"/>
<dbReference type="PANTHER" id="PTHR35609">
    <property type="entry name" value="MACRO DOMAIN-CONTAINING PROTEIN"/>
    <property type="match status" value="1"/>
</dbReference>
<dbReference type="VEuPathDB" id="AmoebaDB:EIN_477720"/>
<accession>L7FLR2</accession>
<name>L7FLR2_ENTIV</name>
<dbReference type="Proteomes" id="UP000014680">
    <property type="component" value="Unassembled WGS sequence"/>
</dbReference>
<dbReference type="EMBL" id="KB206657">
    <property type="protein sequence ID" value="ELP89308.1"/>
    <property type="molecule type" value="Genomic_DNA"/>
</dbReference>
<protein>
    <recommendedName>
        <fullName evidence="3">Macro domain-containing protein</fullName>
    </recommendedName>
</protein>
<organism evidence="1 2">
    <name type="scientific">Entamoeba invadens IP1</name>
    <dbReference type="NCBI Taxonomy" id="370355"/>
    <lineage>
        <taxon>Eukaryota</taxon>
        <taxon>Amoebozoa</taxon>
        <taxon>Evosea</taxon>
        <taxon>Archamoebae</taxon>
        <taxon>Mastigamoebida</taxon>
        <taxon>Entamoebidae</taxon>
        <taxon>Entamoeba</taxon>
    </lineage>
</organism>
<keyword evidence="2" id="KW-1185">Reference proteome</keyword>
<evidence type="ECO:0008006" key="3">
    <source>
        <dbReference type="Google" id="ProtNLM"/>
    </source>
</evidence>